<name>A0A9P8T6G8_9ASCO</name>
<reference evidence="2" key="1">
    <citation type="journal article" date="2021" name="Open Biol.">
        <title>Shared evolutionary footprints suggest mitochondrial oxidative damage underlies multiple complex I losses in fungi.</title>
        <authorList>
            <person name="Schikora-Tamarit M.A."/>
            <person name="Marcet-Houben M."/>
            <person name="Nosek J."/>
            <person name="Gabaldon T."/>
        </authorList>
    </citation>
    <scope>NUCLEOTIDE SEQUENCE</scope>
    <source>
        <strain evidence="2">CBS6075</strain>
    </source>
</reference>
<gene>
    <name evidence="2" type="ORF">OGAPHI_001827</name>
</gene>
<organism evidence="2 3">
    <name type="scientific">Ogataea philodendri</name>
    <dbReference type="NCBI Taxonomy" id="1378263"/>
    <lineage>
        <taxon>Eukaryota</taxon>
        <taxon>Fungi</taxon>
        <taxon>Dikarya</taxon>
        <taxon>Ascomycota</taxon>
        <taxon>Saccharomycotina</taxon>
        <taxon>Pichiomycetes</taxon>
        <taxon>Pichiales</taxon>
        <taxon>Pichiaceae</taxon>
        <taxon>Ogataea</taxon>
    </lineage>
</organism>
<accession>A0A9P8T6G8</accession>
<evidence type="ECO:0000256" key="1">
    <source>
        <dbReference type="SAM" id="MobiDB-lite"/>
    </source>
</evidence>
<protein>
    <submittedName>
        <fullName evidence="2">Uncharacterized protein</fullName>
    </submittedName>
</protein>
<dbReference type="AlphaFoldDB" id="A0A9P8T6G8"/>
<dbReference type="RefSeq" id="XP_046062487.1">
    <property type="nucleotide sequence ID" value="XM_046202630.1"/>
</dbReference>
<feature type="region of interest" description="Disordered" evidence="1">
    <location>
        <begin position="1"/>
        <end position="29"/>
    </location>
</feature>
<evidence type="ECO:0000313" key="2">
    <source>
        <dbReference type="EMBL" id="KAH3668073.1"/>
    </source>
</evidence>
<comment type="caution">
    <text evidence="2">The sequence shown here is derived from an EMBL/GenBank/DDBJ whole genome shotgun (WGS) entry which is preliminary data.</text>
</comment>
<dbReference type="Proteomes" id="UP000769157">
    <property type="component" value="Unassembled WGS sequence"/>
</dbReference>
<reference evidence="2" key="2">
    <citation type="submission" date="2021-01" db="EMBL/GenBank/DDBJ databases">
        <authorList>
            <person name="Schikora-Tamarit M.A."/>
        </authorList>
    </citation>
    <scope>NUCLEOTIDE SEQUENCE</scope>
    <source>
        <strain evidence="2">CBS6075</strain>
    </source>
</reference>
<keyword evidence="3" id="KW-1185">Reference proteome</keyword>
<dbReference type="GeneID" id="70233794"/>
<sequence length="97" mass="9396">MSSLEGIGGPAVPVRGPNGASPGGKATGTGPGCACCAGCAGCAGWVGCVGRCSKESSLVSSLVWATWPGPKKLENLEDPDEPAMAMASSLSAGWTAA</sequence>
<proteinExistence type="predicted"/>
<evidence type="ECO:0000313" key="3">
    <source>
        <dbReference type="Proteomes" id="UP000769157"/>
    </source>
</evidence>
<dbReference type="EMBL" id="JAEUBE010000158">
    <property type="protein sequence ID" value="KAH3668073.1"/>
    <property type="molecule type" value="Genomic_DNA"/>
</dbReference>